<keyword evidence="5 10" id="KW-1133">Transmembrane helix</keyword>
<gene>
    <name evidence="11" type="ORF">J5Y09_05625</name>
</gene>
<dbReference type="PANTHER" id="PTHR30561">
    <property type="entry name" value="SMR FAMILY PROTON-DEPENDENT DRUG EFFLUX TRANSPORTER SUGE"/>
    <property type="match status" value="1"/>
</dbReference>
<evidence type="ECO:0000256" key="3">
    <source>
        <dbReference type="ARBA" id="ARBA00022475"/>
    </source>
</evidence>
<proteinExistence type="inferred from homology"/>
<evidence type="ECO:0000313" key="12">
    <source>
        <dbReference type="Proteomes" id="UP000680815"/>
    </source>
</evidence>
<evidence type="ECO:0000256" key="9">
    <source>
        <dbReference type="RuleBase" id="RU003942"/>
    </source>
</evidence>
<sequence>MAWLYLVLAGLFEVGFTTCLRYIDGFRSIPWTFAFLVCVAVSMVLLDLATRTAIPLGTGYAIWTGIGAVGTVVIGMIWFGEPATALRIALILGLLSCIVGLKVTSGH</sequence>
<evidence type="ECO:0000256" key="5">
    <source>
        <dbReference type="ARBA" id="ARBA00022989"/>
    </source>
</evidence>
<accession>A0ABS4APU8</accession>
<dbReference type="SUPFAM" id="SSF103481">
    <property type="entry name" value="Multidrug resistance efflux transporter EmrE"/>
    <property type="match status" value="1"/>
</dbReference>
<evidence type="ECO:0000313" key="11">
    <source>
        <dbReference type="EMBL" id="MBP0463383.1"/>
    </source>
</evidence>
<evidence type="ECO:0000256" key="8">
    <source>
        <dbReference type="ARBA" id="ARBA00039168"/>
    </source>
</evidence>
<evidence type="ECO:0000256" key="2">
    <source>
        <dbReference type="ARBA" id="ARBA00022448"/>
    </source>
</evidence>
<keyword evidence="3" id="KW-1003">Cell membrane</keyword>
<dbReference type="Gene3D" id="1.10.3730.20">
    <property type="match status" value="1"/>
</dbReference>
<feature type="transmembrane region" description="Helical" evidence="10">
    <location>
        <begin position="29"/>
        <end position="48"/>
    </location>
</feature>
<evidence type="ECO:0000256" key="10">
    <source>
        <dbReference type="SAM" id="Phobius"/>
    </source>
</evidence>
<reference evidence="11 12" key="1">
    <citation type="submission" date="2021-03" db="EMBL/GenBank/DDBJ databases">
        <authorList>
            <person name="So Y."/>
        </authorList>
    </citation>
    <scope>NUCLEOTIDE SEQUENCE [LARGE SCALE GENOMIC DNA]</scope>
    <source>
        <strain evidence="11 12">PWR1</strain>
    </source>
</reference>
<protein>
    <recommendedName>
        <fullName evidence="8">Guanidinium exporter</fullName>
    </recommendedName>
</protein>
<keyword evidence="2" id="KW-0813">Transport</keyword>
<evidence type="ECO:0000256" key="4">
    <source>
        <dbReference type="ARBA" id="ARBA00022692"/>
    </source>
</evidence>
<dbReference type="PANTHER" id="PTHR30561:SF0">
    <property type="entry name" value="GUANIDINIUM EXPORTER"/>
    <property type="match status" value="1"/>
</dbReference>
<dbReference type="InterPro" id="IPR000390">
    <property type="entry name" value="Small_drug/metabolite_transptr"/>
</dbReference>
<evidence type="ECO:0000256" key="1">
    <source>
        <dbReference type="ARBA" id="ARBA00004651"/>
    </source>
</evidence>
<comment type="subcellular location">
    <subcellularLocation>
        <location evidence="1 9">Cell membrane</location>
        <topology evidence="1 9">Multi-pass membrane protein</topology>
    </subcellularLocation>
</comment>
<comment type="caution">
    <text evidence="11">The sequence shown here is derived from an EMBL/GenBank/DDBJ whole genome shotgun (WGS) entry which is preliminary data.</text>
</comment>
<keyword evidence="12" id="KW-1185">Reference proteome</keyword>
<organism evidence="11 12">
    <name type="scientific">Roseomonas nitratireducens</name>
    <dbReference type="NCBI Taxonomy" id="2820810"/>
    <lineage>
        <taxon>Bacteria</taxon>
        <taxon>Pseudomonadati</taxon>
        <taxon>Pseudomonadota</taxon>
        <taxon>Alphaproteobacteria</taxon>
        <taxon>Acetobacterales</taxon>
        <taxon>Roseomonadaceae</taxon>
        <taxon>Roseomonas</taxon>
    </lineage>
</organism>
<name>A0ABS4APU8_9PROT</name>
<keyword evidence="4 9" id="KW-0812">Transmembrane</keyword>
<evidence type="ECO:0000256" key="7">
    <source>
        <dbReference type="ARBA" id="ARBA00038151"/>
    </source>
</evidence>
<dbReference type="Pfam" id="PF00893">
    <property type="entry name" value="Multi_Drug_Res"/>
    <property type="match status" value="1"/>
</dbReference>
<feature type="transmembrane region" description="Helical" evidence="10">
    <location>
        <begin position="60"/>
        <end position="79"/>
    </location>
</feature>
<comment type="similarity">
    <text evidence="7">Belongs to the drug/metabolite transporter (DMT) superfamily. Small multidrug resistance (SMR) (TC 2.A.7.1) family. Gdx/SugE subfamily.</text>
</comment>
<evidence type="ECO:0000256" key="6">
    <source>
        <dbReference type="ARBA" id="ARBA00023136"/>
    </source>
</evidence>
<dbReference type="EMBL" id="JAGIYZ010000003">
    <property type="protein sequence ID" value="MBP0463383.1"/>
    <property type="molecule type" value="Genomic_DNA"/>
</dbReference>
<dbReference type="Proteomes" id="UP000680815">
    <property type="component" value="Unassembled WGS sequence"/>
</dbReference>
<dbReference type="InterPro" id="IPR045324">
    <property type="entry name" value="Small_multidrug_res"/>
</dbReference>
<dbReference type="InterPro" id="IPR037185">
    <property type="entry name" value="EmrE-like"/>
</dbReference>
<feature type="transmembrane region" description="Helical" evidence="10">
    <location>
        <begin position="85"/>
        <end position="104"/>
    </location>
</feature>
<keyword evidence="6 10" id="KW-0472">Membrane</keyword>